<evidence type="ECO:0000313" key="2">
    <source>
        <dbReference type="EMBL" id="OAA87807.1"/>
    </source>
</evidence>
<keyword evidence="1" id="KW-0812">Transmembrane</keyword>
<evidence type="ECO:0000313" key="3">
    <source>
        <dbReference type="Proteomes" id="UP000077407"/>
    </source>
</evidence>
<dbReference type="AlphaFoldDB" id="A0A168PJ14"/>
<feature type="transmembrane region" description="Helical" evidence="1">
    <location>
        <begin position="43"/>
        <end position="64"/>
    </location>
</feature>
<name>A0A168PJ14_9CLOT</name>
<keyword evidence="1" id="KW-1133">Transmembrane helix</keyword>
<accession>A0A168PJ14</accession>
<dbReference type="RefSeq" id="WP_063555408.1">
    <property type="nucleotide sequence ID" value="NZ_LITT01000019.1"/>
</dbReference>
<feature type="transmembrane region" description="Helical" evidence="1">
    <location>
        <begin position="12"/>
        <end position="37"/>
    </location>
</feature>
<reference evidence="2 3" key="1">
    <citation type="journal article" date="2015" name="Biotechnol. Bioeng.">
        <title>Genome sequence and phenotypic characterization of Caulobacter segnis.</title>
        <authorList>
            <person name="Patel S."/>
            <person name="Fletcher B."/>
            <person name="Scott D.C."/>
            <person name="Ely B."/>
        </authorList>
    </citation>
    <scope>NUCLEOTIDE SEQUENCE [LARGE SCALE GENOMIC DNA]</scope>
    <source>
        <strain evidence="2 3">ERI-2</strain>
    </source>
</reference>
<dbReference type="Proteomes" id="UP000077407">
    <property type="component" value="Unassembled WGS sequence"/>
</dbReference>
<gene>
    <name evidence="2" type="ORF">WY13_01922</name>
</gene>
<keyword evidence="1" id="KW-0472">Membrane</keyword>
<sequence length="71" mass="8294">MNREKLMKIIVYISNILIVISKVELFLCCLLTSIAIVREQVEIVVFLLEMIGLSILTLQISKYLKNYFSRE</sequence>
<proteinExistence type="predicted"/>
<protein>
    <submittedName>
        <fullName evidence="2">Uncharacterized protein</fullName>
    </submittedName>
</protein>
<organism evidence="2 3">
    <name type="scientific">Clostridium ljungdahlii</name>
    <dbReference type="NCBI Taxonomy" id="1538"/>
    <lineage>
        <taxon>Bacteria</taxon>
        <taxon>Bacillati</taxon>
        <taxon>Bacillota</taxon>
        <taxon>Clostridia</taxon>
        <taxon>Eubacteriales</taxon>
        <taxon>Clostridiaceae</taxon>
        <taxon>Clostridium</taxon>
    </lineage>
</organism>
<evidence type="ECO:0000256" key="1">
    <source>
        <dbReference type="SAM" id="Phobius"/>
    </source>
</evidence>
<dbReference type="EMBL" id="LITT01000019">
    <property type="protein sequence ID" value="OAA87807.1"/>
    <property type="molecule type" value="Genomic_DNA"/>
</dbReference>
<comment type="caution">
    <text evidence="2">The sequence shown here is derived from an EMBL/GenBank/DDBJ whole genome shotgun (WGS) entry which is preliminary data.</text>
</comment>
<dbReference type="PATRIC" id="fig|1538.10.peg.2367"/>